<evidence type="ECO:0000313" key="1">
    <source>
        <dbReference type="EMBL" id="TWR31264.1"/>
    </source>
</evidence>
<dbReference type="Proteomes" id="UP000320042">
    <property type="component" value="Unassembled WGS sequence"/>
</dbReference>
<organism evidence="1 2">
    <name type="scientific">Mucilaginibacter pallidiroseus</name>
    <dbReference type="NCBI Taxonomy" id="2599295"/>
    <lineage>
        <taxon>Bacteria</taxon>
        <taxon>Pseudomonadati</taxon>
        <taxon>Bacteroidota</taxon>
        <taxon>Sphingobacteriia</taxon>
        <taxon>Sphingobacteriales</taxon>
        <taxon>Sphingobacteriaceae</taxon>
        <taxon>Mucilaginibacter</taxon>
    </lineage>
</organism>
<dbReference type="Gene3D" id="2.130.10.10">
    <property type="entry name" value="YVTN repeat-like/Quinoprotein amine dehydrogenase"/>
    <property type="match status" value="1"/>
</dbReference>
<sequence length="360" mass="38801">MKHFNFKNLFTAITLVAALSACKKDRIVEPIDIPAERAGVYILNQGNINANNSTLTYFNYATQSSTSDIFSAVNGTKLGDTGNDIKIYGSKMYIVVNVSSTIEVVDPKTTKSIKRISMLNGTAARQPRYIVFNKNKAFISSYDGTVAVLDTASLAIEKYITVGRNPEQMVISNNKLYVANSGGLDFGNPDKTVSVINLSTLTETKKVEVVANPTSIGADSYGHVYVLSNGDYKSIAAGLTIINNATDAVTLTSADLAGGYGSSIVNNGDYIYYISASNGILVYNTKTQKVEKENFITDNTAITSPFNIAYDDINQQLFVMDAKNYATNGQLFAFGKDGKLVKGYPITTGITPGAVVFVNK</sequence>
<accession>A0A563UIQ1</accession>
<reference evidence="1 2" key="1">
    <citation type="submission" date="2019-07" db="EMBL/GenBank/DDBJ databases">
        <authorList>
            <person name="Kim J."/>
        </authorList>
    </citation>
    <scope>NUCLEOTIDE SEQUENCE [LARGE SCALE GENOMIC DNA]</scope>
    <source>
        <strain evidence="2">dk17</strain>
    </source>
</reference>
<dbReference type="InterPro" id="IPR015943">
    <property type="entry name" value="WD40/YVTN_repeat-like_dom_sf"/>
</dbReference>
<dbReference type="PANTHER" id="PTHR47197:SF3">
    <property type="entry name" value="DIHYDRO-HEME D1 DEHYDROGENASE"/>
    <property type="match status" value="1"/>
</dbReference>
<dbReference type="AlphaFoldDB" id="A0A563UIQ1"/>
<dbReference type="PROSITE" id="PS51257">
    <property type="entry name" value="PROKAR_LIPOPROTEIN"/>
    <property type="match status" value="1"/>
</dbReference>
<comment type="caution">
    <text evidence="1">The sequence shown here is derived from an EMBL/GenBank/DDBJ whole genome shotgun (WGS) entry which is preliminary data.</text>
</comment>
<keyword evidence="2" id="KW-1185">Reference proteome</keyword>
<dbReference type="PANTHER" id="PTHR47197">
    <property type="entry name" value="PROTEIN NIRF"/>
    <property type="match status" value="1"/>
</dbReference>
<dbReference type="OrthoDB" id="792648at2"/>
<dbReference type="EMBL" id="VOEJ01000001">
    <property type="protein sequence ID" value="TWR31264.1"/>
    <property type="molecule type" value="Genomic_DNA"/>
</dbReference>
<dbReference type="InterPro" id="IPR031815">
    <property type="entry name" value="DUF5074"/>
</dbReference>
<dbReference type="InterPro" id="IPR051200">
    <property type="entry name" value="Host-pathogen_enzymatic-act"/>
</dbReference>
<dbReference type="Pfam" id="PF16819">
    <property type="entry name" value="DUF5074"/>
    <property type="match status" value="1"/>
</dbReference>
<dbReference type="SUPFAM" id="SSF75011">
    <property type="entry name" value="3-carboxy-cis,cis-mucoante lactonizing enzyme"/>
    <property type="match status" value="1"/>
</dbReference>
<protein>
    <submittedName>
        <fullName evidence="1">YncE family protein</fullName>
    </submittedName>
</protein>
<name>A0A563UIQ1_9SPHI</name>
<evidence type="ECO:0000313" key="2">
    <source>
        <dbReference type="Proteomes" id="UP000320042"/>
    </source>
</evidence>
<gene>
    <name evidence="1" type="ORF">FPZ43_01955</name>
</gene>
<dbReference type="RefSeq" id="WP_146380161.1">
    <property type="nucleotide sequence ID" value="NZ_VOEJ01000001.1"/>
</dbReference>
<proteinExistence type="predicted"/>